<accession>A0A7Z7ETG4</accession>
<evidence type="ECO:0000313" key="10">
    <source>
        <dbReference type="EMBL" id="RUO40990.1"/>
    </source>
</evidence>
<comment type="subcellular location">
    <subcellularLocation>
        <location evidence="8">Cytoplasm</location>
    </subcellularLocation>
</comment>
<evidence type="ECO:0000256" key="2">
    <source>
        <dbReference type="ARBA" id="ARBA00009948"/>
    </source>
</evidence>
<evidence type="ECO:0000256" key="8">
    <source>
        <dbReference type="HAMAP-Rule" id="MF_00210"/>
    </source>
</evidence>
<dbReference type="PANTHER" id="PTHR21090:SF5">
    <property type="entry name" value="PENTAFUNCTIONAL AROM POLYPEPTIDE"/>
    <property type="match status" value="1"/>
</dbReference>
<dbReference type="Proteomes" id="UP000287766">
    <property type="component" value="Unassembled WGS sequence"/>
</dbReference>
<feature type="domain" description="Enolpyruvate transferase" evidence="9">
    <location>
        <begin position="8"/>
        <end position="427"/>
    </location>
</feature>
<dbReference type="CDD" id="cd01556">
    <property type="entry name" value="EPSP_synthase"/>
    <property type="match status" value="1"/>
</dbReference>
<comment type="function">
    <text evidence="8">Catalyzes the transfer of the enolpyruvyl moiety of phosphoenolpyruvate (PEP) to the 5-hydroxyl of shikimate-3-phosphate (S3P) to produce enolpyruvyl shikimate-3-phosphate and inorganic phosphate.</text>
</comment>
<reference evidence="11" key="1">
    <citation type="journal article" date="2018" name="Front. Microbiol.">
        <title>Genome-Based Analysis Reveals the Taxonomy and Diversity of the Family Idiomarinaceae.</title>
        <authorList>
            <person name="Liu Y."/>
            <person name="Lai Q."/>
            <person name="Shao Z."/>
        </authorList>
    </citation>
    <scope>NUCLEOTIDE SEQUENCE [LARGE SCALE GENOMIC DNA]</scope>
    <source>
        <strain evidence="11">KYW314</strain>
    </source>
</reference>
<keyword evidence="3 8" id="KW-0963">Cytoplasm</keyword>
<keyword evidence="6 8" id="KW-0057">Aromatic amino acid biosynthesis</keyword>
<dbReference type="HAMAP" id="MF_00210">
    <property type="entry name" value="EPSP_synth"/>
    <property type="match status" value="1"/>
</dbReference>
<dbReference type="UniPathway" id="UPA00053">
    <property type="reaction ID" value="UER00089"/>
</dbReference>
<keyword evidence="4 8" id="KW-0028">Amino-acid biosynthesis</keyword>
<dbReference type="InterPro" id="IPR023193">
    <property type="entry name" value="EPSP_synthase_CS"/>
</dbReference>
<organism evidence="10 11">
    <name type="scientific">Pseudidiomarina aestuarii</name>
    <dbReference type="NCBI Taxonomy" id="624146"/>
    <lineage>
        <taxon>Bacteria</taxon>
        <taxon>Pseudomonadati</taxon>
        <taxon>Pseudomonadota</taxon>
        <taxon>Gammaproteobacteria</taxon>
        <taxon>Alteromonadales</taxon>
        <taxon>Idiomarinaceae</taxon>
        <taxon>Pseudidiomarina</taxon>
    </lineage>
</organism>
<evidence type="ECO:0000256" key="6">
    <source>
        <dbReference type="ARBA" id="ARBA00023141"/>
    </source>
</evidence>
<gene>
    <name evidence="8 10" type="primary">aroA</name>
    <name evidence="10" type="ORF">CWE22_01975</name>
</gene>
<dbReference type="NCBIfam" id="TIGR01356">
    <property type="entry name" value="aroA"/>
    <property type="match status" value="1"/>
</dbReference>
<dbReference type="InterPro" id="IPR001986">
    <property type="entry name" value="Enolpyruvate_Tfrase_dom"/>
</dbReference>
<dbReference type="InterPro" id="IPR036968">
    <property type="entry name" value="Enolpyruvate_Tfrase_sf"/>
</dbReference>
<comment type="catalytic activity">
    <reaction evidence="7">
        <text>3-phosphoshikimate + phosphoenolpyruvate = 5-O-(1-carboxyvinyl)-3-phosphoshikimate + phosphate</text>
        <dbReference type="Rhea" id="RHEA:21256"/>
        <dbReference type="ChEBI" id="CHEBI:43474"/>
        <dbReference type="ChEBI" id="CHEBI:57701"/>
        <dbReference type="ChEBI" id="CHEBI:58702"/>
        <dbReference type="ChEBI" id="CHEBI:145989"/>
        <dbReference type="EC" id="2.5.1.19"/>
    </reaction>
    <physiologicalReaction direction="left-to-right" evidence="7">
        <dbReference type="Rhea" id="RHEA:21257"/>
    </physiologicalReaction>
</comment>
<evidence type="ECO:0000259" key="9">
    <source>
        <dbReference type="Pfam" id="PF00275"/>
    </source>
</evidence>
<comment type="similarity">
    <text evidence="2 8">Belongs to the EPSP synthase family.</text>
</comment>
<evidence type="ECO:0000256" key="3">
    <source>
        <dbReference type="ARBA" id="ARBA00022490"/>
    </source>
</evidence>
<dbReference type="PROSITE" id="PS00885">
    <property type="entry name" value="EPSP_SYNTHASE_2"/>
    <property type="match status" value="1"/>
</dbReference>
<proteinExistence type="inferred from homology"/>
<dbReference type="GO" id="GO:0009423">
    <property type="term" value="P:chorismate biosynthetic process"/>
    <property type="evidence" value="ECO:0007669"/>
    <property type="project" value="UniProtKB-UniRule"/>
</dbReference>
<dbReference type="GO" id="GO:0003866">
    <property type="term" value="F:3-phosphoshikimate 1-carboxyvinyltransferase activity"/>
    <property type="evidence" value="ECO:0007669"/>
    <property type="project" value="UniProtKB-UniRule"/>
</dbReference>
<comment type="caution">
    <text evidence="10">The sequence shown here is derived from an EMBL/GenBank/DDBJ whole genome shotgun (WGS) entry which is preliminary data.</text>
</comment>
<dbReference type="RefSeq" id="WP_169929722.1">
    <property type="nucleotide sequence ID" value="NZ_PIPR01000001.1"/>
</dbReference>
<dbReference type="GO" id="GO:0008652">
    <property type="term" value="P:amino acid biosynthetic process"/>
    <property type="evidence" value="ECO:0007669"/>
    <property type="project" value="UniProtKB-KW"/>
</dbReference>
<dbReference type="PIRSF" id="PIRSF000505">
    <property type="entry name" value="EPSPS"/>
    <property type="match status" value="1"/>
</dbReference>
<dbReference type="FunFam" id="3.65.10.10:FF:000003">
    <property type="entry name" value="3-phosphoshikimate 1-carboxyvinyltransferase"/>
    <property type="match status" value="1"/>
</dbReference>
<feature type="binding site" evidence="8">
    <location>
        <position position="101"/>
    </location>
    <ligand>
        <name>phosphoenolpyruvate</name>
        <dbReference type="ChEBI" id="CHEBI:58702"/>
    </ligand>
</feature>
<feature type="active site" description="Proton acceptor" evidence="8">
    <location>
        <position position="321"/>
    </location>
</feature>
<dbReference type="Gene3D" id="3.65.10.10">
    <property type="entry name" value="Enolpyruvate transferase domain"/>
    <property type="match status" value="2"/>
</dbReference>
<dbReference type="SUPFAM" id="SSF55205">
    <property type="entry name" value="EPT/RTPC-like"/>
    <property type="match status" value="1"/>
</dbReference>
<evidence type="ECO:0000256" key="5">
    <source>
        <dbReference type="ARBA" id="ARBA00022679"/>
    </source>
</evidence>
<feature type="binding site" evidence="8">
    <location>
        <position position="23"/>
    </location>
    <ligand>
        <name>3-phosphoshikimate</name>
        <dbReference type="ChEBI" id="CHEBI:145989"/>
    </ligand>
</feature>
<feature type="binding site" evidence="8">
    <location>
        <position position="22"/>
    </location>
    <ligand>
        <name>phosphoenolpyruvate</name>
        <dbReference type="ChEBI" id="CHEBI:58702"/>
    </ligand>
</feature>
<feature type="binding site" evidence="8">
    <location>
        <position position="177"/>
    </location>
    <ligand>
        <name>3-phosphoshikimate</name>
        <dbReference type="ChEBI" id="CHEBI:145989"/>
    </ligand>
</feature>
<feature type="binding site" evidence="8">
    <location>
        <position position="205"/>
    </location>
    <ligand>
        <name>3-phosphoshikimate</name>
        <dbReference type="ChEBI" id="CHEBI:145989"/>
    </ligand>
</feature>
<evidence type="ECO:0000256" key="7">
    <source>
        <dbReference type="ARBA" id="ARBA00044633"/>
    </source>
</evidence>
<keyword evidence="5 8" id="KW-0808">Transferase</keyword>
<dbReference type="Pfam" id="PF00275">
    <property type="entry name" value="EPSP_synthase"/>
    <property type="match status" value="1"/>
</dbReference>
<name>A0A7Z7ETG4_9GAMM</name>
<dbReference type="GO" id="GO:0009073">
    <property type="term" value="P:aromatic amino acid family biosynthetic process"/>
    <property type="evidence" value="ECO:0007669"/>
    <property type="project" value="UniProtKB-KW"/>
</dbReference>
<feature type="binding site" evidence="8">
    <location>
        <position position="348"/>
    </location>
    <ligand>
        <name>3-phosphoshikimate</name>
        <dbReference type="ChEBI" id="CHEBI:145989"/>
    </ligand>
</feature>
<dbReference type="PANTHER" id="PTHR21090">
    <property type="entry name" value="AROM/DEHYDROQUINATE SYNTHASE"/>
    <property type="match status" value="1"/>
</dbReference>
<feature type="binding site" evidence="8">
    <location>
        <position position="344"/>
    </location>
    <ligand>
        <name>3-phosphoshikimate</name>
        <dbReference type="ChEBI" id="CHEBI:145989"/>
    </ligand>
</feature>
<protein>
    <recommendedName>
        <fullName evidence="8">3-phosphoshikimate 1-carboxyvinyltransferase</fullName>
        <ecNumber evidence="8">2.5.1.19</ecNumber>
    </recommendedName>
    <alternativeName>
        <fullName evidence="8">5-enolpyruvylshikimate-3-phosphate synthase</fullName>
        <shortName evidence="8">EPSP synthase</shortName>
        <shortName evidence="8">EPSPS</shortName>
    </alternativeName>
</protein>
<dbReference type="InterPro" id="IPR006264">
    <property type="entry name" value="EPSP_synthase"/>
</dbReference>
<dbReference type="GO" id="GO:0005737">
    <property type="term" value="C:cytoplasm"/>
    <property type="evidence" value="ECO:0007669"/>
    <property type="project" value="UniProtKB-SubCell"/>
</dbReference>
<feature type="binding site" evidence="8">
    <location>
        <position position="132"/>
    </location>
    <ligand>
        <name>phosphoenolpyruvate</name>
        <dbReference type="ChEBI" id="CHEBI:58702"/>
    </ligand>
</feature>
<feature type="binding site" evidence="8">
    <location>
        <position position="352"/>
    </location>
    <ligand>
        <name>phosphoenolpyruvate</name>
        <dbReference type="ChEBI" id="CHEBI:58702"/>
    </ligand>
</feature>
<feature type="binding site" evidence="8">
    <location>
        <position position="178"/>
    </location>
    <ligand>
        <name>3-phosphoshikimate</name>
        <dbReference type="ChEBI" id="CHEBI:145989"/>
    </ligand>
</feature>
<dbReference type="AlphaFoldDB" id="A0A7Z7ETG4"/>
<evidence type="ECO:0000313" key="11">
    <source>
        <dbReference type="Proteomes" id="UP000287766"/>
    </source>
</evidence>
<feature type="binding site" evidence="8">
    <location>
        <position position="419"/>
    </location>
    <ligand>
        <name>phosphoenolpyruvate</name>
        <dbReference type="ChEBI" id="CHEBI:58702"/>
    </ligand>
</feature>
<evidence type="ECO:0000256" key="4">
    <source>
        <dbReference type="ARBA" id="ARBA00022605"/>
    </source>
</evidence>
<feature type="binding site" evidence="8">
    <location>
        <position position="27"/>
    </location>
    <ligand>
        <name>3-phosphoshikimate</name>
        <dbReference type="ChEBI" id="CHEBI:145989"/>
    </ligand>
</feature>
<dbReference type="EC" id="2.5.1.19" evidence="8"/>
<feature type="binding site" evidence="8">
    <location>
        <position position="394"/>
    </location>
    <ligand>
        <name>phosphoenolpyruvate</name>
        <dbReference type="ChEBI" id="CHEBI:58702"/>
    </ligand>
</feature>
<feature type="binding site" evidence="8">
    <location>
        <position position="22"/>
    </location>
    <ligand>
        <name>3-phosphoshikimate</name>
        <dbReference type="ChEBI" id="CHEBI:145989"/>
    </ligand>
</feature>
<dbReference type="InterPro" id="IPR013792">
    <property type="entry name" value="RNA3'P_cycl/enolpyr_Trfase_a/b"/>
</dbReference>
<dbReference type="EMBL" id="PIPR01000001">
    <property type="protein sequence ID" value="RUO40990.1"/>
    <property type="molecule type" value="Genomic_DNA"/>
</dbReference>
<sequence>METIRLQGLQQCAGEIHVPGSKSIANRALLMAALSTTDDGSPAVTELTNLLRSDDTERMLEALQALGVAIEFDANPTTVRVTGCGGHWSQIPEQLYLGNAGTAMRPLVAVLASTLKQSQNIKLTGDARMQERPIKALVSALLQGDAGIQYLAEEGYPPLSIRAGMHGGSISIDGSESSQYVSALLMALPLLPQESLLTLTGTVVSWPYIELTLAMLERFGIEIHRIAKHEFIIPGGQRYRSPQQYWVEGDASSASYWLAAGVLGGGPLRVHGVGSASIQGDLAFAEQLRAIGGKVTVAETYIDVAGGDIHGFDADLNAIPDAAMTFATMALFADGPTTIRNIANWRIKETDRLAAMATELRKVGATVEEGSDYIQITPPAVISHGHIDTYDDHRMAMSFALLGFSTAGVTIRDPNCCRKTYPDFFTKFQQYCH</sequence>
<comment type="pathway">
    <text evidence="1 8">Metabolic intermediate biosynthesis; chorismate biosynthesis; chorismate from D-erythrose 4-phosphate and phosphoenolpyruvate: step 6/7.</text>
</comment>
<dbReference type="PROSITE" id="PS00104">
    <property type="entry name" value="EPSP_SYNTHASE_1"/>
    <property type="match status" value="1"/>
</dbReference>
<keyword evidence="11" id="KW-1185">Reference proteome</keyword>
<feature type="binding site" evidence="8">
    <location>
        <position position="321"/>
    </location>
    <ligand>
        <name>3-phosphoshikimate</name>
        <dbReference type="ChEBI" id="CHEBI:145989"/>
    </ligand>
</feature>
<feature type="binding site" evidence="8">
    <location>
        <position position="179"/>
    </location>
    <ligand>
        <name>phosphoenolpyruvate</name>
        <dbReference type="ChEBI" id="CHEBI:58702"/>
    </ligand>
</feature>
<evidence type="ECO:0000256" key="1">
    <source>
        <dbReference type="ARBA" id="ARBA00004811"/>
    </source>
</evidence>
<feature type="binding site" evidence="8">
    <location>
        <position position="179"/>
    </location>
    <ligand>
        <name>3-phosphoshikimate</name>
        <dbReference type="ChEBI" id="CHEBI:145989"/>
    </ligand>
</feature>
<comment type="subunit">
    <text evidence="8">Monomer.</text>
</comment>